<accession>A0AB36ZWR7</accession>
<dbReference type="AlphaFoldDB" id="A0AB36ZWR7"/>
<dbReference type="InterPro" id="IPR003593">
    <property type="entry name" value="AAA+_ATPase"/>
</dbReference>
<evidence type="ECO:0000259" key="1">
    <source>
        <dbReference type="SMART" id="SM00382"/>
    </source>
</evidence>
<sequence>MELVYLWVEEYKNIKKQGFNFSPRFKCEYDEKTNALTIDENKEYVSIFPENINITAIVGENGSGKSTICECFYDDTYFENIRAIYLKNNKFYSNFEFKIKEEIEIVDLDSLDISNNLNYNNTSRDSVDISDEEIKIKFNSMFFELLKDDISFFDFLDNNYYFDSYLFEINVNKFYDLIFNTKRINLSNYTFHRNYLFKIIIVDILLRIYGKDIDKKVPNSIFEILSKNEFLIDDFLKIIDFCKKEKELDIYKYLTRNNLKKLETFFSIDNYSLKSDYTYLGKKIDFKNELIKYLYYEINILNINFCNSKKNIEFNSLSEGERTQLMLFTKIANNLKSDRGDKNRLYFLDEPDLSLHPNWQRKLINNISIIYKKLEYMNINIHFILTSHSPFILSDLPKENIIFLEEGKQVHSFKENQQTFGANIHTLLSHGFFMKDGLMGEFAKSKISKILKFLSGENKFIDLEVNLLPPLKIQNNFFEKNLKPIIEFIGEDFLKEKLLKMYEIKFPKSNEAKIKELENEIKRLKNASN</sequence>
<dbReference type="GO" id="GO:0016887">
    <property type="term" value="F:ATP hydrolysis activity"/>
    <property type="evidence" value="ECO:0007669"/>
    <property type="project" value="InterPro"/>
</dbReference>
<dbReference type="GO" id="GO:0005524">
    <property type="term" value="F:ATP binding"/>
    <property type="evidence" value="ECO:0007669"/>
    <property type="project" value="InterPro"/>
</dbReference>
<dbReference type="InterPro" id="IPR027417">
    <property type="entry name" value="P-loop_NTPase"/>
</dbReference>
<reference evidence="2 3" key="1">
    <citation type="submission" date="2018-02" db="EMBL/GenBank/DDBJ databases">
        <title>Subsurface microbial communities from deep shales in Ohio and West Virginia, USA.</title>
        <authorList>
            <person name="Wrighton K."/>
        </authorList>
    </citation>
    <scope>NUCLEOTIDE SEQUENCE [LARGE SCALE GENOMIC DNA]</scope>
    <source>
        <strain evidence="2 3">MARC-MIP3H16</strain>
    </source>
</reference>
<dbReference type="GO" id="GO:0006302">
    <property type="term" value="P:double-strand break repair"/>
    <property type="evidence" value="ECO:0007669"/>
    <property type="project" value="TreeGrafter"/>
</dbReference>
<dbReference type="SUPFAM" id="SSF52540">
    <property type="entry name" value="P-loop containing nucleoside triphosphate hydrolases"/>
    <property type="match status" value="1"/>
</dbReference>
<dbReference type="Proteomes" id="UP000239861">
    <property type="component" value="Unassembled WGS sequence"/>
</dbReference>
<dbReference type="Pfam" id="PF13304">
    <property type="entry name" value="AAA_21"/>
    <property type="match status" value="1"/>
</dbReference>
<proteinExistence type="predicted"/>
<dbReference type="InterPro" id="IPR003959">
    <property type="entry name" value="ATPase_AAA_core"/>
</dbReference>
<dbReference type="SMART" id="SM00382">
    <property type="entry name" value="AAA"/>
    <property type="match status" value="1"/>
</dbReference>
<dbReference type="Gene3D" id="3.40.50.300">
    <property type="entry name" value="P-loop containing nucleotide triphosphate hydrolases"/>
    <property type="match status" value="1"/>
</dbReference>
<feature type="domain" description="AAA+ ATPase" evidence="1">
    <location>
        <begin position="51"/>
        <end position="408"/>
    </location>
</feature>
<organism evidence="2 3">
    <name type="scientific">Malaciobacter marinus</name>
    <dbReference type="NCBI Taxonomy" id="505249"/>
    <lineage>
        <taxon>Bacteria</taxon>
        <taxon>Pseudomonadati</taxon>
        <taxon>Campylobacterota</taxon>
        <taxon>Epsilonproteobacteria</taxon>
        <taxon>Campylobacterales</taxon>
        <taxon>Arcobacteraceae</taxon>
        <taxon>Malaciobacter</taxon>
    </lineage>
</organism>
<dbReference type="PANTHER" id="PTHR32182">
    <property type="entry name" value="DNA REPLICATION AND REPAIR PROTEIN RECF"/>
    <property type="match status" value="1"/>
</dbReference>
<comment type="caution">
    <text evidence="2">The sequence shown here is derived from an EMBL/GenBank/DDBJ whole genome shotgun (WGS) entry which is preliminary data.</text>
</comment>
<gene>
    <name evidence="2" type="ORF">B0F89_10854</name>
</gene>
<evidence type="ECO:0000313" key="3">
    <source>
        <dbReference type="Proteomes" id="UP000239861"/>
    </source>
</evidence>
<dbReference type="RefSeq" id="WP_104412039.1">
    <property type="nucleotide sequence ID" value="NZ_PTIW01000008.1"/>
</dbReference>
<dbReference type="PANTHER" id="PTHR32182:SF23">
    <property type="entry name" value="ATP BINDING PROTEIN"/>
    <property type="match status" value="1"/>
</dbReference>
<name>A0AB36ZWR7_9BACT</name>
<evidence type="ECO:0000313" key="2">
    <source>
        <dbReference type="EMBL" id="PPK61662.1"/>
    </source>
</evidence>
<dbReference type="GO" id="GO:0000731">
    <property type="term" value="P:DNA synthesis involved in DNA repair"/>
    <property type="evidence" value="ECO:0007669"/>
    <property type="project" value="TreeGrafter"/>
</dbReference>
<dbReference type="EMBL" id="PTIW01000008">
    <property type="protein sequence ID" value="PPK61662.1"/>
    <property type="molecule type" value="Genomic_DNA"/>
</dbReference>
<protein>
    <submittedName>
        <fullName evidence="2">AbiEii toxin of type IV toxin-antitoxin system</fullName>
    </submittedName>
</protein>